<dbReference type="EMBL" id="CP047901">
    <property type="protein sequence ID" value="QHO63413.1"/>
    <property type="molecule type" value="Genomic_DNA"/>
</dbReference>
<evidence type="ECO:0000259" key="4">
    <source>
        <dbReference type="PROSITE" id="PS51841"/>
    </source>
</evidence>
<proteinExistence type="predicted"/>
<keyword evidence="6" id="KW-1185">Reference proteome</keyword>
<evidence type="ECO:0000313" key="5">
    <source>
        <dbReference type="EMBL" id="QHO63413.1"/>
    </source>
</evidence>
<feature type="chain" id="PRO_5032386302" evidence="3">
    <location>
        <begin position="22"/>
        <end position="286"/>
    </location>
</feature>
<feature type="transmembrane region" description="Helical" evidence="2">
    <location>
        <begin position="259"/>
        <end position="280"/>
    </location>
</feature>
<keyword evidence="2" id="KW-0812">Transmembrane</keyword>
<protein>
    <submittedName>
        <fullName evidence="5">Lamin Tail Domain protein</fullName>
    </submittedName>
</protein>
<name>A0A857N7U7_9BACT</name>
<keyword evidence="3" id="KW-0732">Signal</keyword>
<evidence type="ECO:0000313" key="6">
    <source>
        <dbReference type="Proteomes" id="UP000463983"/>
    </source>
</evidence>
<feature type="domain" description="LTD" evidence="4">
    <location>
        <begin position="15"/>
        <end position="114"/>
    </location>
</feature>
<evidence type="ECO:0000256" key="1">
    <source>
        <dbReference type="SAM" id="MobiDB-lite"/>
    </source>
</evidence>
<dbReference type="Proteomes" id="UP000463983">
    <property type="component" value="Chromosome"/>
</dbReference>
<dbReference type="InterPro" id="IPR036415">
    <property type="entry name" value="Lamin_tail_dom_sf"/>
</dbReference>
<reference evidence="6" key="1">
    <citation type="journal article" date="2020" name="Microorganisms">
        <title>Complete Genome of a Member of a New Bacterial Lineage in the Microgenomates Group Reveals an Unusual Nucleotide Composition Disparity Between Two Strands of DNA and Limited Metabolic Potential.</title>
        <authorList>
            <person name="Kadnikov V.V."/>
            <person name="Mardanov A.V."/>
            <person name="Beletsky A.V."/>
            <person name="Karnachuk O.V."/>
            <person name="Ravin N.V."/>
        </authorList>
    </citation>
    <scope>NUCLEOTIDE SEQUENCE [LARGE SCALE GENOMIC DNA]</scope>
</reference>
<keyword evidence="2" id="KW-1133">Transmembrane helix</keyword>
<dbReference type="Pfam" id="PF00932">
    <property type="entry name" value="LTD"/>
    <property type="match status" value="1"/>
</dbReference>
<feature type="compositionally biased region" description="Polar residues" evidence="1">
    <location>
        <begin position="200"/>
        <end position="215"/>
    </location>
</feature>
<sequence>MRQTLLVVAILTLITSSVSRANALVVINEFCPNCDPEWVELYNDSEISIDLSGWEIQDGNTKSTDDLTISGEIPSQGMAVYEHPKGWLNDSSDIINLYDNTDNTSPVDSYSYTSTEADKTYSRIPDGFGDFIITDPTKGGFNQPEVTAEPTATISSSPTLSPTQIITTSPTQTIATSPTPTMYKTNPVIVATPTRIFSTPLTTKPDNQVNPSSTLSTASSFPASESSKNTIYPDLVLGESTHPELASNASEPSQSVLKMPIIITSSGLLILISFFSYVLYSRNLKS</sequence>
<gene>
    <name evidence="5" type="ORF">MICH65_0432</name>
</gene>
<dbReference type="PROSITE" id="PS51841">
    <property type="entry name" value="LTD"/>
    <property type="match status" value="1"/>
</dbReference>
<dbReference type="AlphaFoldDB" id="A0A857N7U7"/>
<organism evidence="5 6">
    <name type="scientific">Candidatus Chazhemtobacterium aquaticus</name>
    <dbReference type="NCBI Taxonomy" id="2715735"/>
    <lineage>
        <taxon>Bacteria</taxon>
        <taxon>Candidatus Chazhemtobacteraceae</taxon>
        <taxon>Candidatus Chazhemtobacterium</taxon>
    </lineage>
</organism>
<dbReference type="SUPFAM" id="SSF74853">
    <property type="entry name" value="Lamin A/C globular tail domain"/>
    <property type="match status" value="1"/>
</dbReference>
<feature type="region of interest" description="Disordered" evidence="1">
    <location>
        <begin position="200"/>
        <end position="226"/>
    </location>
</feature>
<feature type="compositionally biased region" description="Low complexity" evidence="1">
    <location>
        <begin position="216"/>
        <end position="226"/>
    </location>
</feature>
<keyword evidence="2" id="KW-0472">Membrane</keyword>
<dbReference type="Gene3D" id="2.60.40.1260">
    <property type="entry name" value="Lamin Tail domain"/>
    <property type="match status" value="1"/>
</dbReference>
<evidence type="ECO:0000256" key="2">
    <source>
        <dbReference type="SAM" id="Phobius"/>
    </source>
</evidence>
<feature type="signal peptide" evidence="3">
    <location>
        <begin position="1"/>
        <end position="21"/>
    </location>
</feature>
<dbReference type="RefSeq" id="WP_161931796.1">
    <property type="nucleotide sequence ID" value="NZ_CP047901.1"/>
</dbReference>
<dbReference type="InterPro" id="IPR001322">
    <property type="entry name" value="Lamin_tail_dom"/>
</dbReference>
<evidence type="ECO:0000256" key="3">
    <source>
        <dbReference type="SAM" id="SignalP"/>
    </source>
</evidence>
<dbReference type="KEGG" id="caqa:MICH65_0432"/>
<accession>A0A857N7U7</accession>